<dbReference type="EMBL" id="CP061379">
    <property type="protein sequence ID" value="QPF92957.1"/>
    <property type="molecule type" value="Genomic_DNA"/>
</dbReference>
<organism evidence="14 15">
    <name type="scientific">Bradyrhizobium commune</name>
    <dbReference type="NCBI Taxonomy" id="83627"/>
    <lineage>
        <taxon>Bacteria</taxon>
        <taxon>Pseudomonadati</taxon>
        <taxon>Pseudomonadota</taxon>
        <taxon>Alphaproteobacteria</taxon>
        <taxon>Hyphomicrobiales</taxon>
        <taxon>Nitrobacteraceae</taxon>
        <taxon>Bradyrhizobium</taxon>
    </lineage>
</organism>
<evidence type="ECO:0000256" key="5">
    <source>
        <dbReference type="ARBA" id="ARBA00022692"/>
    </source>
</evidence>
<dbReference type="GO" id="GO:0009431">
    <property type="term" value="C:bacterial-type flagellum basal body, MS ring"/>
    <property type="evidence" value="ECO:0007669"/>
    <property type="project" value="InterPro"/>
</dbReference>
<dbReference type="InterPro" id="IPR043427">
    <property type="entry name" value="YscJ/FliF"/>
</dbReference>
<evidence type="ECO:0000256" key="11">
    <source>
        <dbReference type="SAM" id="Phobius"/>
    </source>
</evidence>
<evidence type="ECO:0000256" key="7">
    <source>
        <dbReference type="ARBA" id="ARBA00023136"/>
    </source>
</evidence>
<feature type="compositionally biased region" description="Basic and acidic residues" evidence="10">
    <location>
        <begin position="269"/>
        <end position="287"/>
    </location>
</feature>
<dbReference type="Gene3D" id="3.30.300.30">
    <property type="match status" value="1"/>
</dbReference>
<proteinExistence type="inferred from homology"/>
<dbReference type="PRINTS" id="PR01009">
    <property type="entry name" value="FLGMRINGFLIF"/>
</dbReference>
<comment type="similarity">
    <text evidence="3 9">Belongs to the FliF family.</text>
</comment>
<evidence type="ECO:0000259" key="13">
    <source>
        <dbReference type="Pfam" id="PF08345"/>
    </source>
</evidence>
<keyword evidence="15" id="KW-1185">Reference proteome</keyword>
<evidence type="ECO:0000256" key="4">
    <source>
        <dbReference type="ARBA" id="ARBA00022475"/>
    </source>
</evidence>
<feature type="region of interest" description="Disordered" evidence="10">
    <location>
        <begin position="266"/>
        <end position="332"/>
    </location>
</feature>
<keyword evidence="5 11" id="KW-0812">Transmembrane</keyword>
<dbReference type="PANTHER" id="PTHR30046:SF0">
    <property type="entry name" value="FLAGELLAR M-RING PROTEIN"/>
    <property type="match status" value="1"/>
</dbReference>
<dbReference type="GO" id="GO:0003774">
    <property type="term" value="F:cytoskeletal motor activity"/>
    <property type="evidence" value="ECO:0007669"/>
    <property type="project" value="InterPro"/>
</dbReference>
<accession>A0A7S9D839</accession>
<feature type="transmembrane region" description="Helical" evidence="11">
    <location>
        <begin position="428"/>
        <end position="449"/>
    </location>
</feature>
<dbReference type="Pfam" id="PF01514">
    <property type="entry name" value="YscJ_FliF"/>
    <property type="match status" value="1"/>
</dbReference>
<dbReference type="InterPro" id="IPR006182">
    <property type="entry name" value="FliF_N_dom"/>
</dbReference>
<reference evidence="14 15" key="1">
    <citation type="submission" date="2020-09" db="EMBL/GenBank/DDBJ databases">
        <title>Complete genomes of bradyrhizobia occurring on native shrubby legumes in Australia.</title>
        <authorList>
            <person name="Lafay B."/>
        </authorList>
    </citation>
    <scope>NUCLEOTIDE SEQUENCE [LARGE SCALE GENOMIC DNA]</scope>
    <source>
        <strain evidence="14 15">BDV5040</strain>
    </source>
</reference>
<dbReference type="Pfam" id="PF08345">
    <property type="entry name" value="YscJ_FliF_C"/>
    <property type="match status" value="1"/>
</dbReference>
<keyword evidence="6 11" id="KW-1133">Transmembrane helix</keyword>
<dbReference type="GO" id="GO:0005886">
    <property type="term" value="C:plasma membrane"/>
    <property type="evidence" value="ECO:0007669"/>
    <property type="project" value="UniProtKB-SubCell"/>
</dbReference>
<dbReference type="InterPro" id="IPR045851">
    <property type="entry name" value="AMP-bd_C_sf"/>
</dbReference>
<comment type="function">
    <text evidence="9">The M ring may be actively involved in energy transduction.</text>
</comment>
<feature type="domain" description="Flagellar M-ring C-terminal" evidence="13">
    <location>
        <begin position="244"/>
        <end position="402"/>
    </location>
</feature>
<dbReference type="InterPro" id="IPR013556">
    <property type="entry name" value="Flag_M-ring_C"/>
</dbReference>
<dbReference type="NCBIfam" id="TIGR00206">
    <property type="entry name" value="fliF"/>
    <property type="match status" value="1"/>
</dbReference>
<comment type="subcellular location">
    <subcellularLocation>
        <location evidence="1 9">Bacterial flagellum basal body</location>
    </subcellularLocation>
    <subcellularLocation>
        <location evidence="2">Cell membrane</location>
        <topology evidence="2">Multi-pass membrane protein</topology>
    </subcellularLocation>
</comment>
<evidence type="ECO:0000313" key="15">
    <source>
        <dbReference type="Proteomes" id="UP000594621"/>
    </source>
</evidence>
<evidence type="ECO:0000259" key="12">
    <source>
        <dbReference type="Pfam" id="PF01514"/>
    </source>
</evidence>
<protein>
    <recommendedName>
        <fullName evidence="9">Flagellar M-ring protein</fullName>
    </recommendedName>
</protein>
<evidence type="ECO:0000256" key="9">
    <source>
        <dbReference type="PIRNR" id="PIRNR004862"/>
    </source>
</evidence>
<keyword evidence="14" id="KW-0966">Cell projection</keyword>
<dbReference type="Proteomes" id="UP000594621">
    <property type="component" value="Chromosome"/>
</dbReference>
<dbReference type="InterPro" id="IPR000067">
    <property type="entry name" value="FlgMring_FliF"/>
</dbReference>
<keyword evidence="14" id="KW-0282">Flagellum</keyword>
<keyword evidence="14" id="KW-0969">Cilium</keyword>
<evidence type="ECO:0000256" key="8">
    <source>
        <dbReference type="ARBA" id="ARBA00023143"/>
    </source>
</evidence>
<dbReference type="GO" id="GO:0071973">
    <property type="term" value="P:bacterial-type flagellum-dependent cell motility"/>
    <property type="evidence" value="ECO:0007669"/>
    <property type="project" value="InterPro"/>
</dbReference>
<name>A0A7S9D839_9BRAD</name>
<keyword evidence="8 9" id="KW-0975">Bacterial flagellum</keyword>
<dbReference type="RefSeq" id="WP_195802477.1">
    <property type="nucleotide sequence ID" value="NZ_CP061379.1"/>
</dbReference>
<gene>
    <name evidence="14" type="primary">fliF</name>
    <name evidence="14" type="ORF">IC761_06650</name>
</gene>
<sequence>MQGLADFLKGIGAARFGAMIAVTAALIGFFAFVIMRVTTPQMTTLFTDLSVEDSSSIIKDLERQGIQFELRNEGTIIMVPKDKVTRLRMKLAEGGLPKGGGVGYEVFDKSDALGTTSFVQNINHLRALEGELARTIRAIDRIQAARVHLVLPERPLFSREAPEPSASIVVRVRGSLEAQQIRAIRHLVASAVNGLKPQRVSIVDESGQLLADGAASDPEQALGDERRTTFEKRMRKQIEDIVSSVVGSGRARVQLSADFDFNKITQTSDKFDPEGRVLRSSQTREEQSMTADNNGQVTVNNELPGNGQNSGVTAKDQSKKSEETNNYEISRTTKTEVTEAGRVNRISVAVLVDGIYTKNDKGELAYTDRTKEQLDRIATLVRSAIGFDQKRGDQVEVVNLRFADAPSTAPIAEPSGFLGMLQFTKDDVMYFVELGVMMLLGLVVLFMVIRPLVKRILASDEVAAAISGVLAGPAVSDEAAPAAAGQSLLPSGAASAIDVATIQGQVHAQSVHRVGELAERNPNETVAIIRQWLTEPTK</sequence>
<feature type="transmembrane region" description="Helical" evidence="11">
    <location>
        <begin position="12"/>
        <end position="35"/>
    </location>
</feature>
<keyword evidence="4" id="KW-1003">Cell membrane</keyword>
<evidence type="ECO:0000256" key="6">
    <source>
        <dbReference type="ARBA" id="ARBA00022989"/>
    </source>
</evidence>
<dbReference type="AlphaFoldDB" id="A0A7S9D839"/>
<evidence type="ECO:0000256" key="2">
    <source>
        <dbReference type="ARBA" id="ARBA00004651"/>
    </source>
</evidence>
<dbReference type="PANTHER" id="PTHR30046">
    <property type="entry name" value="FLAGELLAR M-RING PROTEIN"/>
    <property type="match status" value="1"/>
</dbReference>
<dbReference type="KEGG" id="bcou:IC761_06650"/>
<dbReference type="PIRSF" id="PIRSF004862">
    <property type="entry name" value="FliF"/>
    <property type="match status" value="1"/>
</dbReference>
<evidence type="ECO:0000256" key="10">
    <source>
        <dbReference type="SAM" id="MobiDB-lite"/>
    </source>
</evidence>
<feature type="domain" description="Flagellar M-ring N-terminal" evidence="12">
    <location>
        <begin position="38"/>
        <end position="211"/>
    </location>
</feature>
<evidence type="ECO:0000313" key="14">
    <source>
        <dbReference type="EMBL" id="QPF92957.1"/>
    </source>
</evidence>
<feature type="compositionally biased region" description="Polar residues" evidence="10">
    <location>
        <begin position="288"/>
        <end position="312"/>
    </location>
</feature>
<evidence type="ECO:0000256" key="3">
    <source>
        <dbReference type="ARBA" id="ARBA00007971"/>
    </source>
</evidence>
<keyword evidence="7 11" id="KW-0472">Membrane</keyword>
<evidence type="ECO:0000256" key="1">
    <source>
        <dbReference type="ARBA" id="ARBA00004117"/>
    </source>
</evidence>